<dbReference type="InterPro" id="IPR036318">
    <property type="entry name" value="FAD-bd_PCMH-like_sf"/>
</dbReference>
<feature type="domain" description="FAD linked oxidase N-terminal" evidence="3">
    <location>
        <begin position="44"/>
        <end position="93"/>
    </location>
</feature>
<reference evidence="4 5" key="1">
    <citation type="submission" date="2017-05" db="EMBL/GenBank/DDBJ databases">
        <authorList>
            <person name="Varghese N."/>
            <person name="Submissions S."/>
        </authorList>
    </citation>
    <scope>NUCLEOTIDE SEQUENCE [LARGE SCALE GENOMIC DNA]</scope>
    <source>
        <strain evidence="4 5">DSM 19036</strain>
    </source>
</reference>
<dbReference type="Pfam" id="PF01565">
    <property type="entry name" value="FAD_binding_4"/>
    <property type="match status" value="1"/>
</dbReference>
<dbReference type="SUPFAM" id="SSF56176">
    <property type="entry name" value="FAD-binding/transporter-associated domain-like"/>
    <property type="match status" value="1"/>
</dbReference>
<accession>A0A521BLB5</accession>
<dbReference type="OrthoDB" id="545125at2"/>
<dbReference type="AlphaFoldDB" id="A0A521BLB5"/>
<evidence type="ECO:0000313" key="4">
    <source>
        <dbReference type="EMBL" id="SMO47889.1"/>
    </source>
</evidence>
<dbReference type="GO" id="GO:0050660">
    <property type="term" value="F:flavin adenine dinucleotide binding"/>
    <property type="evidence" value="ECO:0007669"/>
    <property type="project" value="InterPro"/>
</dbReference>
<dbReference type="RefSeq" id="WP_142527055.1">
    <property type="nucleotide sequence ID" value="NZ_CBCSJO010000003.1"/>
</dbReference>
<dbReference type="Proteomes" id="UP000320300">
    <property type="component" value="Unassembled WGS sequence"/>
</dbReference>
<dbReference type="InterPro" id="IPR016167">
    <property type="entry name" value="FAD-bd_PCMH_sub1"/>
</dbReference>
<evidence type="ECO:0000313" key="5">
    <source>
        <dbReference type="Proteomes" id="UP000320300"/>
    </source>
</evidence>
<evidence type="ECO:0000256" key="1">
    <source>
        <dbReference type="ARBA" id="ARBA00005466"/>
    </source>
</evidence>
<evidence type="ECO:0000259" key="3">
    <source>
        <dbReference type="Pfam" id="PF01565"/>
    </source>
</evidence>
<gene>
    <name evidence="4" type="ORF">SAMN06265348_102397</name>
</gene>
<dbReference type="InterPro" id="IPR006093">
    <property type="entry name" value="Oxy_OxRdtase_FAD_BS"/>
</dbReference>
<dbReference type="Gene3D" id="3.30.43.10">
    <property type="entry name" value="Uridine Diphospho-n-acetylenolpyruvylglucosamine Reductase, domain 2"/>
    <property type="match status" value="1"/>
</dbReference>
<comment type="similarity">
    <text evidence="1">Belongs to the oxygen-dependent FAD-linked oxidoreductase family.</text>
</comment>
<protein>
    <submittedName>
        <fullName evidence="4">FAD binding domain-containing protein</fullName>
    </submittedName>
</protein>
<name>A0A521BLB5_9SPHI</name>
<dbReference type="GO" id="GO:0016491">
    <property type="term" value="F:oxidoreductase activity"/>
    <property type="evidence" value="ECO:0007669"/>
    <property type="project" value="UniProtKB-KW"/>
</dbReference>
<sequence>MNRTDWNQKTEEELEEVLKNKIALPGTEKYAASYQGWAVTDNRPAMVCHCETKEDVQAAVILAQKKNIRLSVRGGGHDWQGRSFADVGPVIDIHPDNSQR</sequence>
<dbReference type="PROSITE" id="PS00862">
    <property type="entry name" value="OX2_COVAL_FAD"/>
    <property type="match status" value="1"/>
</dbReference>
<keyword evidence="5" id="KW-1185">Reference proteome</keyword>
<proteinExistence type="inferred from homology"/>
<organism evidence="4 5">
    <name type="scientific">Pedobacter westerhofensis</name>
    <dbReference type="NCBI Taxonomy" id="425512"/>
    <lineage>
        <taxon>Bacteria</taxon>
        <taxon>Pseudomonadati</taxon>
        <taxon>Bacteroidota</taxon>
        <taxon>Sphingobacteriia</taxon>
        <taxon>Sphingobacteriales</taxon>
        <taxon>Sphingobacteriaceae</taxon>
        <taxon>Pedobacter</taxon>
    </lineage>
</organism>
<dbReference type="EMBL" id="FXTN01000002">
    <property type="protein sequence ID" value="SMO47889.1"/>
    <property type="molecule type" value="Genomic_DNA"/>
</dbReference>
<evidence type="ECO:0000256" key="2">
    <source>
        <dbReference type="ARBA" id="ARBA00023002"/>
    </source>
</evidence>
<dbReference type="InterPro" id="IPR006094">
    <property type="entry name" value="Oxid_FAD_bind_N"/>
</dbReference>
<keyword evidence="2" id="KW-0560">Oxidoreductase</keyword>